<sequence>MGRTLGRIIAVVTAPVTLIDRNLGNIVRSVAFTAIGSSIGGPLGAAIGATLAGGIASLDRPRSQPSDTAATSLKTSRPPRVGAYGESRQYGSYILYETGGNGAAIDGYAVHDGMMTAPVAFYIGDDKVTHKSGVSYPGGLVNGLPDGRYGDDTTRFYWTDGRTPGTAVPVIYNDLPGVWSANHRGDGVCLIYTRFASVKSKNFLTRFPNGTPPASVAARWQKCPDPYAADPCDDSVWTWTENPIRQLMHYMLYREAPKPTGPVTAPGYAAELMALRVAFYNRKIAPSLATWRAASDVCNEAVTLKAGGTEARYRSCLSHNLTTSHGEVKAGLLTLCDGWMATQPDGSLAVYAGKYYTPTVTIGPSEIIAYEWEGVGVDDDSAVNEYVCSYVSKAHEYNSVECDAWRDEDDIEERGALLSDTLDLQTPSWGQVRRIAKRRMARTNALYRGSVTTNVAGRVVRGQRFIHLRIVEAGTTFYDGPAEITSVTRNNATGGVSFSWVAADPNVDAWNAATEEGNPAAVGDRVAQTPLDTPTITSAVLDYSDSSSGDGSGARVRIIAAGPDRDDLTWYARWKTSTGSVWNESEYSDIDPGASVELLTGFVPVDAMIDVQVAYQVGDGRVSDWSTTATVNTTTSGMLTEDGDMMITEDGDEMIEE</sequence>
<evidence type="ECO:0008006" key="4">
    <source>
        <dbReference type="Google" id="ProtNLM"/>
    </source>
</evidence>
<dbReference type="RefSeq" id="WP_125997802.1">
    <property type="nucleotide sequence ID" value="NZ_QRAL01000006.1"/>
</dbReference>
<evidence type="ECO:0000313" key="2">
    <source>
        <dbReference type="EMBL" id="RSU58002.1"/>
    </source>
</evidence>
<gene>
    <name evidence="2" type="ORF">DAH51_07090</name>
</gene>
<dbReference type="Proteomes" id="UP000287401">
    <property type="component" value="Unassembled WGS sequence"/>
</dbReference>
<organism evidence="2 3">
    <name type="scientific">Sphingobium yanoikuyae</name>
    <name type="common">Sphingomonas yanoikuyae</name>
    <dbReference type="NCBI Taxonomy" id="13690"/>
    <lineage>
        <taxon>Bacteria</taxon>
        <taxon>Pseudomonadati</taxon>
        <taxon>Pseudomonadota</taxon>
        <taxon>Alphaproteobacteria</taxon>
        <taxon>Sphingomonadales</taxon>
        <taxon>Sphingomonadaceae</taxon>
        <taxon>Sphingobium</taxon>
    </lineage>
</organism>
<evidence type="ECO:0000313" key="3">
    <source>
        <dbReference type="Proteomes" id="UP000287401"/>
    </source>
</evidence>
<feature type="compositionally biased region" description="Polar residues" evidence="1">
    <location>
        <begin position="63"/>
        <end position="75"/>
    </location>
</feature>
<protein>
    <recommendedName>
        <fullName evidence="4">Tip attachment protein J domain-containing protein</fullName>
    </recommendedName>
</protein>
<dbReference type="AlphaFoldDB" id="A0A430BZ77"/>
<evidence type="ECO:0000256" key="1">
    <source>
        <dbReference type="SAM" id="MobiDB-lite"/>
    </source>
</evidence>
<dbReference type="EMBL" id="QRAL01000006">
    <property type="protein sequence ID" value="RSU58002.1"/>
    <property type="molecule type" value="Genomic_DNA"/>
</dbReference>
<name>A0A430BZ77_SPHYA</name>
<reference evidence="2 3" key="1">
    <citation type="submission" date="2018-07" db="EMBL/GenBank/DDBJ databases">
        <title>Genomic and Epidemiologic Investigation of an Indolent Hospital Outbreak.</title>
        <authorList>
            <person name="Johnson R.C."/>
            <person name="Deming C."/>
            <person name="Conlan S."/>
            <person name="Zellmer C.J."/>
            <person name="Michelin A.V."/>
            <person name="Lee-Lin S."/>
            <person name="Thomas P.J."/>
            <person name="Park M."/>
            <person name="Weingarten R.A."/>
            <person name="Less J."/>
            <person name="Dekker J.P."/>
            <person name="Frank K.M."/>
            <person name="Musser K.A."/>
            <person name="Mcquiston J.R."/>
            <person name="Henderson D.K."/>
            <person name="Lau A.F."/>
            <person name="Palmore T.N."/>
            <person name="Segre J.A."/>
        </authorList>
    </citation>
    <scope>NUCLEOTIDE SEQUENCE [LARGE SCALE GENOMIC DNA]</scope>
    <source>
        <strain evidence="2 3">SK-NIH.Env6_1116</strain>
    </source>
</reference>
<accession>A0A430BZ77</accession>
<feature type="region of interest" description="Disordered" evidence="1">
    <location>
        <begin position="58"/>
        <end position="79"/>
    </location>
</feature>
<comment type="caution">
    <text evidence="2">The sequence shown here is derived from an EMBL/GenBank/DDBJ whole genome shotgun (WGS) entry which is preliminary data.</text>
</comment>
<proteinExistence type="predicted"/>